<evidence type="ECO:0000313" key="6">
    <source>
        <dbReference type="Proteomes" id="UP000694924"/>
    </source>
</evidence>
<keyword evidence="3 4" id="KW-0012">Acyltransferase</keyword>
<dbReference type="Gene3D" id="3.30.559.70">
    <property type="entry name" value="Choline/Carnitine o-acyltransferase, domain 2"/>
    <property type="match status" value="1"/>
</dbReference>
<dbReference type="Gene3D" id="3.30.559.10">
    <property type="entry name" value="Chloramphenicol acetyltransferase-like domain"/>
    <property type="match status" value="1"/>
</dbReference>
<evidence type="ECO:0000256" key="1">
    <source>
        <dbReference type="ARBA" id="ARBA00005232"/>
    </source>
</evidence>
<evidence type="ECO:0000256" key="2">
    <source>
        <dbReference type="ARBA" id="ARBA00022679"/>
    </source>
</evidence>
<name>A0ABM1J106_POLDO</name>
<keyword evidence="2 4" id="KW-0808">Transferase</keyword>
<evidence type="ECO:0000259" key="5">
    <source>
        <dbReference type="Pfam" id="PF00755"/>
    </source>
</evidence>
<dbReference type="Pfam" id="PF00755">
    <property type="entry name" value="Carn_acyltransf"/>
    <property type="match status" value="1"/>
</dbReference>
<feature type="domain" description="Choline/carnitine acyltransferase" evidence="5">
    <location>
        <begin position="42"/>
        <end position="611"/>
    </location>
</feature>
<organism evidence="6 7">
    <name type="scientific">Polistes dominula</name>
    <name type="common">European paper wasp</name>
    <name type="synonym">Vespa dominula</name>
    <dbReference type="NCBI Taxonomy" id="743375"/>
    <lineage>
        <taxon>Eukaryota</taxon>
        <taxon>Metazoa</taxon>
        <taxon>Ecdysozoa</taxon>
        <taxon>Arthropoda</taxon>
        <taxon>Hexapoda</taxon>
        <taxon>Insecta</taxon>
        <taxon>Pterygota</taxon>
        <taxon>Neoptera</taxon>
        <taxon>Endopterygota</taxon>
        <taxon>Hymenoptera</taxon>
        <taxon>Apocrita</taxon>
        <taxon>Aculeata</taxon>
        <taxon>Vespoidea</taxon>
        <taxon>Vespidae</taxon>
        <taxon>Polistinae</taxon>
        <taxon>Polistini</taxon>
        <taxon>Polistes</taxon>
    </lineage>
</organism>
<accession>A0ABM1J106</accession>
<evidence type="ECO:0000313" key="7">
    <source>
        <dbReference type="RefSeq" id="XP_015186143.1"/>
    </source>
</evidence>
<protein>
    <submittedName>
        <fullName evidence="7">Carnitine O-acetyltransferase-like isoform X1</fullName>
    </submittedName>
</protein>
<dbReference type="InterPro" id="IPR023213">
    <property type="entry name" value="CAT-like_dom_sf"/>
</dbReference>
<sequence>MSCFIYILGMRMYSKICNTISKMSRAQITTLKLNKQELPKQPVPDLKLTAKRYLKSVEPLLNENEYCNTKRIVEEFISENGCGSSLHQKLLKRYDNTDNWMSAWWLNTAYLGYRAPVIVNSSPGTVGPPLKFNRKEDMYITAAHLIKAVCDYNDMVKSGKMKQEMIRNEPLDMQQYGMILGTHRRPAPKCDQLIHTDDAKHIIIMCNNNFFKLDVIKNSCTLNENEIGEAIKDIVSRSQTKGKPVGILTGNDRDTWAENHCLLKEKGHNEKIIKEIEQSMFILCLDKEIPKESYQDKNNASVRALQSLTGSNSDLNAGNRWHDKTVQFIISPDGFIGLEYEHSPCEGVPVAVLHDHIIKYITSKLNDARCNRVNTYPRAECLKFETNDEIDCAIKNAACVVDNLSKDIDMECFTFNEFGKNEIKKCKLSPDSFIQIAMQVTYYKLHNKPPAHYESAGLRRFQNARTECIRSTSIESVSFAKAFNDNKCRDEKQLKEMMLKAVDAHKKLVSEATLGQGVDRHLYGLKMIALTESLQLPELYKDVAYTRSTYFNLTSSQVPYKSSSFMCYGPVVPDGYGCCYNPRSDDILFACSSFNSCKETNTKEFAETLRQALCRMRNLSLV</sequence>
<dbReference type="SUPFAM" id="SSF52777">
    <property type="entry name" value="CoA-dependent acyltransferases"/>
    <property type="match status" value="2"/>
</dbReference>
<proteinExistence type="inferred from homology"/>
<dbReference type="PANTHER" id="PTHR22589">
    <property type="entry name" value="CARNITINE O-ACYLTRANSFERASE"/>
    <property type="match status" value="1"/>
</dbReference>
<evidence type="ECO:0000256" key="4">
    <source>
        <dbReference type="RuleBase" id="RU003801"/>
    </source>
</evidence>
<dbReference type="PANTHER" id="PTHR22589:SF103">
    <property type="entry name" value="CARNITINE O-ACETYL-TRANSFERASE, ISOFORM A-RELATED"/>
    <property type="match status" value="1"/>
</dbReference>
<dbReference type="GeneID" id="107071562"/>
<keyword evidence="6" id="KW-1185">Reference proteome</keyword>
<gene>
    <name evidence="7" type="primary">LOC107071562</name>
</gene>
<dbReference type="InterPro" id="IPR042231">
    <property type="entry name" value="Cho/carn_acyl_trans_2"/>
</dbReference>
<evidence type="ECO:0000256" key="3">
    <source>
        <dbReference type="ARBA" id="ARBA00023315"/>
    </source>
</evidence>
<dbReference type="PROSITE" id="PS00440">
    <property type="entry name" value="ACYLTRANSF_C_2"/>
    <property type="match status" value="1"/>
</dbReference>
<reference evidence="7" key="1">
    <citation type="submission" date="2025-08" db="UniProtKB">
        <authorList>
            <consortium name="RefSeq"/>
        </authorList>
    </citation>
    <scope>IDENTIFICATION</scope>
    <source>
        <tissue evidence="7">Whole body</tissue>
    </source>
</reference>
<dbReference type="InterPro" id="IPR039551">
    <property type="entry name" value="Cho/carn_acyl_trans"/>
</dbReference>
<comment type="similarity">
    <text evidence="1 4">Belongs to the carnitine/choline acetyltransferase family.</text>
</comment>
<dbReference type="RefSeq" id="XP_015186143.1">
    <property type="nucleotide sequence ID" value="XM_015330657.1"/>
</dbReference>
<dbReference type="Proteomes" id="UP000694924">
    <property type="component" value="Unplaced"/>
</dbReference>
<dbReference type="InterPro" id="IPR000542">
    <property type="entry name" value="Carn_acyl_trans"/>
</dbReference>